<protein>
    <submittedName>
        <fullName evidence="3">Transcriptional regulator</fullName>
    </submittedName>
</protein>
<evidence type="ECO:0000313" key="3">
    <source>
        <dbReference type="EMBL" id="TFV47315.1"/>
    </source>
</evidence>
<dbReference type="InterPro" id="IPR001845">
    <property type="entry name" value="HTH_ArsR_DNA-bd_dom"/>
</dbReference>
<dbReference type="Proteomes" id="UP000297966">
    <property type="component" value="Unassembled WGS sequence"/>
</dbReference>
<dbReference type="CDD" id="cd00090">
    <property type="entry name" value="HTH_ARSR"/>
    <property type="match status" value="1"/>
</dbReference>
<dbReference type="PROSITE" id="PS50987">
    <property type="entry name" value="HTH_ARSR_2"/>
    <property type="match status" value="1"/>
</dbReference>
<reference evidence="3 4" key="1">
    <citation type="submission" date="2019-03" db="EMBL/GenBank/DDBJ databases">
        <title>Bradyrhizobium diversity isolated from nodules of Chamaecrista fasciculata.</title>
        <authorList>
            <person name="Klepa M.S."/>
            <person name="Urquiaga M.O."/>
            <person name="Hungria M."/>
            <person name="Delamuta J.R."/>
        </authorList>
    </citation>
    <scope>NUCLEOTIDE SEQUENCE [LARGE SCALE GENOMIC DNA]</scope>
    <source>
        <strain evidence="3 4">CNPSo 3448</strain>
    </source>
</reference>
<dbReference type="NCBIfam" id="NF033788">
    <property type="entry name" value="HTH_metalloreg"/>
    <property type="match status" value="1"/>
</dbReference>
<dbReference type="PRINTS" id="PR00778">
    <property type="entry name" value="HTHARSR"/>
</dbReference>
<dbReference type="InterPro" id="IPR011991">
    <property type="entry name" value="ArsR-like_HTH"/>
</dbReference>
<evidence type="ECO:0000313" key="4">
    <source>
        <dbReference type="Proteomes" id="UP000297966"/>
    </source>
</evidence>
<dbReference type="Pfam" id="PF12840">
    <property type="entry name" value="HTH_20"/>
    <property type="match status" value="1"/>
</dbReference>
<dbReference type="PANTHER" id="PTHR38600">
    <property type="entry name" value="TRANSCRIPTIONAL REGULATORY PROTEIN"/>
    <property type="match status" value="1"/>
</dbReference>
<feature type="compositionally biased region" description="Polar residues" evidence="1">
    <location>
        <begin position="146"/>
        <end position="155"/>
    </location>
</feature>
<dbReference type="OrthoDB" id="9790747at2"/>
<sequence length="179" mass="19837">MQLHARGFPLDGRSSAFILNHMVKYQDETLDRTFAALSDPTRRALLARLGELDSLSVSELAAPFPVSLPAIMKHLDVLTDAGLIVREKTGRTVSCRLTAQPMEQAMNWLNRYAQYWSDNLDRLAAFVEEETWPTQPSTPIPAAPSAQANVQPNVQASRSRAGSARGRRKSTPPGRRPRS</sequence>
<organism evidence="3 4">
    <name type="scientific">Bradyrhizobium niftali</name>
    <dbReference type="NCBI Taxonomy" id="2560055"/>
    <lineage>
        <taxon>Bacteria</taxon>
        <taxon>Pseudomonadati</taxon>
        <taxon>Pseudomonadota</taxon>
        <taxon>Alphaproteobacteria</taxon>
        <taxon>Hyphomicrobiales</taxon>
        <taxon>Nitrobacteraceae</taxon>
        <taxon>Bradyrhizobium</taxon>
    </lineage>
</organism>
<comment type="caution">
    <text evidence="3">The sequence shown here is derived from an EMBL/GenBank/DDBJ whole genome shotgun (WGS) entry which is preliminary data.</text>
</comment>
<dbReference type="SUPFAM" id="SSF46785">
    <property type="entry name" value="Winged helix' DNA-binding domain"/>
    <property type="match status" value="1"/>
</dbReference>
<name>A0A4Y9LWU8_9BRAD</name>
<accession>A0A4Y9LWU8</accession>
<dbReference type="AlphaFoldDB" id="A0A4Y9LWU8"/>
<dbReference type="Gene3D" id="1.10.10.10">
    <property type="entry name" value="Winged helix-like DNA-binding domain superfamily/Winged helix DNA-binding domain"/>
    <property type="match status" value="1"/>
</dbReference>
<evidence type="ECO:0000256" key="1">
    <source>
        <dbReference type="SAM" id="MobiDB-lite"/>
    </source>
</evidence>
<feature type="region of interest" description="Disordered" evidence="1">
    <location>
        <begin position="132"/>
        <end position="179"/>
    </location>
</feature>
<gene>
    <name evidence="3" type="ORF">E4K65_16630</name>
</gene>
<feature type="domain" description="HTH arsR-type" evidence="2">
    <location>
        <begin position="22"/>
        <end position="117"/>
    </location>
</feature>
<evidence type="ECO:0000259" key="2">
    <source>
        <dbReference type="PROSITE" id="PS50987"/>
    </source>
</evidence>
<dbReference type="SMART" id="SM00418">
    <property type="entry name" value="HTH_ARSR"/>
    <property type="match status" value="1"/>
</dbReference>
<proteinExistence type="predicted"/>
<dbReference type="GO" id="GO:0003700">
    <property type="term" value="F:DNA-binding transcription factor activity"/>
    <property type="evidence" value="ECO:0007669"/>
    <property type="project" value="InterPro"/>
</dbReference>
<dbReference type="PANTHER" id="PTHR38600:SF2">
    <property type="entry name" value="SLL0088 PROTEIN"/>
    <property type="match status" value="1"/>
</dbReference>
<dbReference type="EMBL" id="SPQT01000008">
    <property type="protein sequence ID" value="TFV47315.1"/>
    <property type="molecule type" value="Genomic_DNA"/>
</dbReference>
<dbReference type="InterPro" id="IPR036390">
    <property type="entry name" value="WH_DNA-bd_sf"/>
</dbReference>
<feature type="compositionally biased region" description="Basic residues" evidence="1">
    <location>
        <begin position="165"/>
        <end position="179"/>
    </location>
</feature>
<dbReference type="InterPro" id="IPR036388">
    <property type="entry name" value="WH-like_DNA-bd_sf"/>
</dbReference>
<keyword evidence="4" id="KW-1185">Reference proteome</keyword>